<comment type="caution">
    <text evidence="2">The sequence shown here is derived from an EMBL/GenBank/DDBJ whole genome shotgun (WGS) entry which is preliminary data.</text>
</comment>
<reference evidence="2 3" key="1">
    <citation type="journal article" date="2015" name="Genome Biol. Evol.">
        <title>Comparative Genomics of a Bacterivorous Green Alga Reveals Evolutionary Causalities and Consequences of Phago-Mixotrophic Mode of Nutrition.</title>
        <authorList>
            <person name="Burns J.A."/>
            <person name="Paasch A."/>
            <person name="Narechania A."/>
            <person name="Kim E."/>
        </authorList>
    </citation>
    <scope>NUCLEOTIDE SEQUENCE [LARGE SCALE GENOMIC DNA]</scope>
    <source>
        <strain evidence="2 3">PLY_AMNH</strain>
    </source>
</reference>
<name>A0AAE0C105_9CHLO</name>
<sequence>MDVDKLETCVAPLTQQEFDVKTKATLLSAAVAAKAVSREYIHFCLEVYDVWCAIVNRRSTLADGILSRCVKNLIDWYWFARNAKRIVEYLDWTLSKFPDTVNVSKRTREELILAYCEGETTFARGGRPFSVHVEAESFHDRFGQLVSVVLLANSLMSVHSKVPATIMDPRLIQRLQLTMGVDATALTDLRESEKSRSTMVENWWWYEQCVYADRRPERQKCKWMYDVNKFLTDEYVALLDAVCCVFGVATTIRLSGDRAAWWKVKREDALAIASFVRCMNAEDKDDLSDVGSANRESGLAYRVPARVAKGGFYASTAERELDLSRLFHKIANHIRKGQRIVAWLTDKIERVTSALQSRVFIGGGAVEMTKLDLRELHESVIGSVTGVHGARCCTIRAPEVKHLFDHTQSESFAGMVQCLRSLLDRWDSTDDNLNRAYARVQEYCDRLCTLRISNNEEPMCDTVCKRHRPECRRMSDLDSFLDTLVHSDQLQWVRPTQGQSTTTPATDTPMSQASRMELTDRDFKLIVSMYPMRLTSGSDRVIHGVYHERDLVQPIRVLPPVSHRIQDCLRINVCEWTLPLNNITPVHLPRGLDRLCRRRYRPLLIALSSGTAAKALVQRYVHKHASESDRPGGLEDLCEGGTDELMASRRYFAGAYWKTESKCMREERSLSARTNTLGDHTGLMEFIFWLREFITANRRWVRQSNILPSESPRAHDSVVDAHRADVFAVFPDEFRIAFKCSDAGVSNCVQLASDIKSSSEERFIHYRLEADCRVDTDKLMRAMRVDHPTWEWFYHVDAIGGKHFRIRNAPNVDLLALIGADNVSASFSERGASDVRQPEFVPGATLFTDSLGKFARFVFWGLVQSMATDEDKAWSALVPSDPLHNLPYGREDISNDLMNDGDDARSISAADPCWREYLFWVTVELQRIVLLMKPCNMGPRISGAGLQIMSADRIYNGNSVASILFNVQHSKKERTKKVVRPNSYLNSRCVSILANAGCVYFPFHSQSILSLCQNRLGFVRSPGYDPKRYPYFWKVIVDSKGDLRDDVPICFGSPLIGHERFSDFVWRLSSCAGYSKIKPFEGSIDAELKLARIVNTYGYSRMGISFSTNGSRKRGNSLAVLPREATVFTSATERMEFTATSVSKLAFSNDIMLSRRTDDRHSTQSVGVAHPHYPRDRAAQLGDRYMFCDVQQDGTMVYRSCIGDTFRRVCMGFSEQSMTLWDDLCGTQVTSRTHPPVYPEASYSSEAWLNTLRMPASSPLENLRHLIVPEDGSESTTQLNSELSGIGWTALSVDYERGSCTVWAKADKRSEFPNDFLATVLSMVHRCSTADAADDREIFLSVFSLLVRFQTTSLCDYLESNRGSRTDLLCSYESSRSTTVAAVSELADCGRMALEKAIVGLQGISCDRSARLLELSGMLISAMDTGRTNANAISRSPRAVSRWIKLTGNVYLLTKCLRTKSRLPDVETEDDLRSVLKLLNGVMDMCDQIVMNLSCSISDECETIRVRELSTLFDTSEGVSAEDEHLKHWLLCSSRCLSHLSLFYLHEDLLYGGQIPVEDASFEPAEDNSCFEGGVVDGGEAPDPTIAEDEENTKKMRCSRQQIRTIMDACGDSESTDTGVFGSSFLHASGITSKHVWTDAVSECILLSDLSYRTAEGKTCVHDAHERTRDSATRSEEADSEISQKVRMSESSCEGGVTMNDICFSSVCRSLHTQGLESRLRRSEQLYRIDFAIRTLGQAAECWSVCRDVVDMSTPETQSGFFHMYEVRIPDTVHEDLEKQWLRCDSAGNRKVIVEVAVQKEEQVVYSTRLKPFRFLLDEVLTQHVDMRSMADNFGCVYFPRMARCDLVTNEKRTLRHKDGAAGVLISSHGRVQSFRFMASALILNRDVDMLDV</sequence>
<evidence type="ECO:0000313" key="3">
    <source>
        <dbReference type="Proteomes" id="UP001190700"/>
    </source>
</evidence>
<feature type="region of interest" description="Disordered" evidence="1">
    <location>
        <begin position="495"/>
        <end position="514"/>
    </location>
</feature>
<dbReference type="Proteomes" id="UP001190700">
    <property type="component" value="Unassembled WGS sequence"/>
</dbReference>
<keyword evidence="3" id="KW-1185">Reference proteome</keyword>
<evidence type="ECO:0000256" key="1">
    <source>
        <dbReference type="SAM" id="MobiDB-lite"/>
    </source>
</evidence>
<proteinExistence type="predicted"/>
<protein>
    <submittedName>
        <fullName evidence="2">Uncharacterized protein</fullName>
    </submittedName>
</protein>
<gene>
    <name evidence="2" type="ORF">CYMTET_44629</name>
</gene>
<organism evidence="2 3">
    <name type="scientific">Cymbomonas tetramitiformis</name>
    <dbReference type="NCBI Taxonomy" id="36881"/>
    <lineage>
        <taxon>Eukaryota</taxon>
        <taxon>Viridiplantae</taxon>
        <taxon>Chlorophyta</taxon>
        <taxon>Pyramimonadophyceae</taxon>
        <taxon>Pyramimonadales</taxon>
        <taxon>Pyramimonadaceae</taxon>
        <taxon>Cymbomonas</taxon>
    </lineage>
</organism>
<evidence type="ECO:0000313" key="2">
    <source>
        <dbReference type="EMBL" id="KAK3245808.1"/>
    </source>
</evidence>
<feature type="region of interest" description="Disordered" evidence="1">
    <location>
        <begin position="1662"/>
        <end position="1687"/>
    </location>
</feature>
<dbReference type="EMBL" id="LGRX02030310">
    <property type="protein sequence ID" value="KAK3245808.1"/>
    <property type="molecule type" value="Genomic_DNA"/>
</dbReference>
<accession>A0AAE0C105</accession>